<protein>
    <submittedName>
        <fullName evidence="1">Uncharacterized protein</fullName>
    </submittedName>
</protein>
<evidence type="ECO:0000313" key="1">
    <source>
        <dbReference type="EMBL" id="KAK1536905.1"/>
    </source>
</evidence>
<accession>A0AAJ0E6Y9</accession>
<dbReference type="AlphaFoldDB" id="A0AAJ0E6Y9"/>
<dbReference type="Proteomes" id="UP001240678">
    <property type="component" value="Unassembled WGS sequence"/>
</dbReference>
<proteinExistence type="predicted"/>
<sequence length="62" mass="6979">MTSQRALQCAENKSVASAKRDEATALSLASLRMGKIFFERSWEFCTHLHPWCCNRAQAGTCE</sequence>
<keyword evidence="2" id="KW-1185">Reference proteome</keyword>
<name>A0AAJ0E6Y9_9PEZI</name>
<reference evidence="1 2" key="1">
    <citation type="submission" date="2016-10" db="EMBL/GenBank/DDBJ databases">
        <title>The genome sequence of Colletotrichum fioriniae PJ7.</title>
        <authorList>
            <person name="Baroncelli R."/>
        </authorList>
    </citation>
    <scope>NUCLEOTIDE SEQUENCE [LARGE SCALE GENOMIC DNA]</scope>
    <source>
        <strain evidence="1 2">IMI 309622</strain>
    </source>
</reference>
<dbReference type="GeneID" id="85333964"/>
<evidence type="ECO:0000313" key="2">
    <source>
        <dbReference type="Proteomes" id="UP001240678"/>
    </source>
</evidence>
<organism evidence="1 2">
    <name type="scientific">Colletotrichum costaricense</name>
    <dbReference type="NCBI Taxonomy" id="1209916"/>
    <lineage>
        <taxon>Eukaryota</taxon>
        <taxon>Fungi</taxon>
        <taxon>Dikarya</taxon>
        <taxon>Ascomycota</taxon>
        <taxon>Pezizomycotina</taxon>
        <taxon>Sordariomycetes</taxon>
        <taxon>Hypocreomycetidae</taxon>
        <taxon>Glomerellales</taxon>
        <taxon>Glomerellaceae</taxon>
        <taxon>Colletotrichum</taxon>
        <taxon>Colletotrichum acutatum species complex</taxon>
    </lineage>
</organism>
<dbReference type="EMBL" id="MOOE01000002">
    <property type="protein sequence ID" value="KAK1536905.1"/>
    <property type="molecule type" value="Genomic_DNA"/>
</dbReference>
<comment type="caution">
    <text evidence="1">The sequence shown here is derived from an EMBL/GenBank/DDBJ whole genome shotgun (WGS) entry which is preliminary data.</text>
</comment>
<dbReference type="RefSeq" id="XP_060319067.1">
    <property type="nucleotide sequence ID" value="XM_060450417.1"/>
</dbReference>
<gene>
    <name evidence="1" type="ORF">CCOS01_02225</name>
</gene>